<feature type="compositionally biased region" description="Polar residues" evidence="7">
    <location>
        <begin position="84"/>
        <end position="99"/>
    </location>
</feature>
<gene>
    <name evidence="9" type="ORF">B9G98_03363</name>
</gene>
<comment type="subcellular location">
    <subcellularLocation>
        <location evidence="1">Preautophagosomal structure</location>
    </subcellularLocation>
</comment>
<evidence type="ECO:0000256" key="5">
    <source>
        <dbReference type="ARBA" id="ARBA00022927"/>
    </source>
</evidence>
<protein>
    <recommendedName>
        <fullName evidence="3">Autophagy-related protein 29</fullName>
    </recommendedName>
</protein>
<evidence type="ECO:0000256" key="3">
    <source>
        <dbReference type="ARBA" id="ARBA00013784"/>
    </source>
</evidence>
<feature type="region of interest" description="Disordered" evidence="7">
    <location>
        <begin position="84"/>
        <end position="179"/>
    </location>
</feature>
<keyword evidence="10" id="KW-1185">Reference proteome</keyword>
<dbReference type="Gene3D" id="1.10.10.2570">
    <property type="match status" value="1"/>
</dbReference>
<feature type="compositionally biased region" description="Polar residues" evidence="7">
    <location>
        <begin position="166"/>
        <end position="177"/>
    </location>
</feature>
<keyword evidence="6" id="KW-0072">Autophagy</keyword>
<evidence type="ECO:0000256" key="7">
    <source>
        <dbReference type="SAM" id="MobiDB-lite"/>
    </source>
</evidence>
<evidence type="ECO:0000313" key="10">
    <source>
        <dbReference type="Proteomes" id="UP000238350"/>
    </source>
</evidence>
<organism evidence="9 10">
    <name type="scientific">Wickerhamiella sorbophila</name>
    <dbReference type="NCBI Taxonomy" id="45607"/>
    <lineage>
        <taxon>Eukaryota</taxon>
        <taxon>Fungi</taxon>
        <taxon>Dikarya</taxon>
        <taxon>Ascomycota</taxon>
        <taxon>Saccharomycotina</taxon>
        <taxon>Dipodascomycetes</taxon>
        <taxon>Dipodascales</taxon>
        <taxon>Trichomonascaceae</taxon>
        <taxon>Wickerhamiella</taxon>
    </lineage>
</organism>
<keyword evidence="5" id="KW-0653">Protein transport</keyword>
<dbReference type="GeneID" id="36517111"/>
<comment type="caution">
    <text evidence="9">The sequence shown here is derived from an EMBL/GenBank/DDBJ whole genome shotgun (WGS) entry which is preliminary data.</text>
</comment>
<evidence type="ECO:0000256" key="1">
    <source>
        <dbReference type="ARBA" id="ARBA00004329"/>
    </source>
</evidence>
<comment type="similarity">
    <text evidence="2">Belongs to the ATG29 family.</text>
</comment>
<evidence type="ECO:0000256" key="6">
    <source>
        <dbReference type="ARBA" id="ARBA00023006"/>
    </source>
</evidence>
<dbReference type="OrthoDB" id="21072at2759"/>
<dbReference type="AlphaFoldDB" id="A0A2T0FL74"/>
<dbReference type="GO" id="GO:0000407">
    <property type="term" value="C:phagophore assembly site"/>
    <property type="evidence" value="ECO:0007669"/>
    <property type="project" value="UniProtKB-SubCell"/>
</dbReference>
<evidence type="ECO:0000256" key="4">
    <source>
        <dbReference type="ARBA" id="ARBA00022448"/>
    </source>
</evidence>
<feature type="compositionally biased region" description="Polar residues" evidence="7">
    <location>
        <begin position="107"/>
        <end position="120"/>
    </location>
</feature>
<dbReference type="InterPro" id="IPR039113">
    <property type="entry name" value="ATG29"/>
</dbReference>
<evidence type="ECO:0000259" key="8">
    <source>
        <dbReference type="Pfam" id="PF18388"/>
    </source>
</evidence>
<dbReference type="EMBL" id="NDIQ01000022">
    <property type="protein sequence ID" value="PRT55743.1"/>
    <property type="molecule type" value="Genomic_DNA"/>
</dbReference>
<evidence type="ECO:0000256" key="2">
    <source>
        <dbReference type="ARBA" id="ARBA00010082"/>
    </source>
</evidence>
<keyword evidence="4" id="KW-0813">Transport</keyword>
<proteinExistence type="inferred from homology"/>
<dbReference type="STRING" id="45607.A0A2T0FL74"/>
<dbReference type="PANTHER" id="PTHR40012">
    <property type="entry name" value="AUTOPHAGY-RELATED PROTEIN 29"/>
    <property type="match status" value="1"/>
</dbReference>
<accession>A0A2T0FL74</accession>
<dbReference type="Proteomes" id="UP000238350">
    <property type="component" value="Unassembled WGS sequence"/>
</dbReference>
<dbReference type="Pfam" id="PF18388">
    <property type="entry name" value="ATG29_N"/>
    <property type="match status" value="1"/>
</dbReference>
<dbReference type="InterPro" id="IPR040666">
    <property type="entry name" value="Atg29_N"/>
</dbReference>
<dbReference type="PANTHER" id="PTHR40012:SF1">
    <property type="entry name" value="AUTOPHAGY-RELATED PROTEIN 29"/>
    <property type="match status" value="1"/>
</dbReference>
<reference evidence="9 10" key="1">
    <citation type="submission" date="2017-04" db="EMBL/GenBank/DDBJ databases">
        <title>Genome sequencing of [Candida] sorbophila.</title>
        <authorList>
            <person name="Ahn J.O."/>
        </authorList>
    </citation>
    <scope>NUCLEOTIDE SEQUENCE [LARGE SCALE GENOMIC DNA]</scope>
    <source>
        <strain evidence="9 10">DS02</strain>
    </source>
</reference>
<dbReference type="RefSeq" id="XP_024665688.1">
    <property type="nucleotide sequence ID" value="XM_024809920.1"/>
</dbReference>
<name>A0A2T0FL74_9ASCO</name>
<dbReference type="GO" id="GO:0000045">
    <property type="term" value="P:autophagosome assembly"/>
    <property type="evidence" value="ECO:0007669"/>
    <property type="project" value="InterPro"/>
</dbReference>
<evidence type="ECO:0000313" key="9">
    <source>
        <dbReference type="EMBL" id="PRT55743.1"/>
    </source>
</evidence>
<sequence>MPRVIVYVRFPYPRGGLEDPPIVNWDEDKERELWALLKAPSNKVEWAALAKKFDAPVVYILQQAAWLYEKELKTLRHRMTQIRTQVTSESNQPSRQSSAPPIDYETTEVSRSLDSLSSEEMTPARRLMSASQMPDVNQSNESSLDESTEAFVPQAWGAASHASVPGLTSSSENSVSRSALEEALMNRLGSSR</sequence>
<feature type="compositionally biased region" description="Polar residues" evidence="7">
    <location>
        <begin position="129"/>
        <end position="142"/>
    </location>
</feature>
<dbReference type="GO" id="GO:0015031">
    <property type="term" value="P:protein transport"/>
    <property type="evidence" value="ECO:0007669"/>
    <property type="project" value="UniProtKB-KW"/>
</dbReference>
<feature type="domain" description="Atg29 N-terminal" evidence="8">
    <location>
        <begin position="5"/>
        <end position="54"/>
    </location>
</feature>
<dbReference type="InterPro" id="IPR039362">
    <property type="entry name" value="ATG29_sf"/>
</dbReference>